<proteinExistence type="predicted"/>
<comment type="caution">
    <text evidence="2">The sequence shown here is derived from an EMBL/GenBank/DDBJ whole genome shotgun (WGS) entry which is preliminary data.</text>
</comment>
<keyword evidence="3" id="KW-1185">Reference proteome</keyword>
<dbReference type="Proteomes" id="UP000625711">
    <property type="component" value="Unassembled WGS sequence"/>
</dbReference>
<reference evidence="2" key="1">
    <citation type="submission" date="2020-08" db="EMBL/GenBank/DDBJ databases">
        <title>Genome sequencing and assembly of the red palm weevil Rhynchophorus ferrugineus.</title>
        <authorList>
            <person name="Dias G.B."/>
            <person name="Bergman C.M."/>
            <person name="Manee M."/>
        </authorList>
    </citation>
    <scope>NUCLEOTIDE SEQUENCE</scope>
    <source>
        <strain evidence="2">AA-2017</strain>
        <tissue evidence="2">Whole larva</tissue>
    </source>
</reference>
<evidence type="ECO:0008006" key="4">
    <source>
        <dbReference type="Google" id="ProtNLM"/>
    </source>
</evidence>
<name>A0A834HJQ4_RHYFE</name>
<dbReference type="EMBL" id="JAACXV010023811">
    <property type="protein sequence ID" value="KAF7262824.1"/>
    <property type="molecule type" value="Genomic_DNA"/>
</dbReference>
<gene>
    <name evidence="2" type="ORF">GWI33_004010</name>
</gene>
<evidence type="ECO:0000313" key="3">
    <source>
        <dbReference type="Proteomes" id="UP000625711"/>
    </source>
</evidence>
<sequence>MEKYTPQELAEVVTIFIENNRSIIATQEKLRQKYPNCQYGTTADRPRSGRQRTSHNAEYMALVCDSVAEFPETSIRRSRSQLPISTRSLRRILKTDLKMFPYKIQLVQKLLPRDTDQRFE</sequence>
<protein>
    <recommendedName>
        <fullName evidence="4">DUF4817 domain-containing protein</fullName>
    </recommendedName>
</protein>
<organism evidence="2 3">
    <name type="scientific">Rhynchophorus ferrugineus</name>
    <name type="common">Red palm weevil</name>
    <name type="synonym">Curculio ferrugineus</name>
    <dbReference type="NCBI Taxonomy" id="354439"/>
    <lineage>
        <taxon>Eukaryota</taxon>
        <taxon>Metazoa</taxon>
        <taxon>Ecdysozoa</taxon>
        <taxon>Arthropoda</taxon>
        <taxon>Hexapoda</taxon>
        <taxon>Insecta</taxon>
        <taxon>Pterygota</taxon>
        <taxon>Neoptera</taxon>
        <taxon>Endopterygota</taxon>
        <taxon>Coleoptera</taxon>
        <taxon>Polyphaga</taxon>
        <taxon>Cucujiformia</taxon>
        <taxon>Curculionidae</taxon>
        <taxon>Dryophthorinae</taxon>
        <taxon>Rhynchophorus</taxon>
    </lineage>
</organism>
<evidence type="ECO:0000256" key="1">
    <source>
        <dbReference type="SAM" id="MobiDB-lite"/>
    </source>
</evidence>
<dbReference type="OrthoDB" id="10040454at2759"/>
<evidence type="ECO:0000313" key="2">
    <source>
        <dbReference type="EMBL" id="KAF7262824.1"/>
    </source>
</evidence>
<dbReference type="AlphaFoldDB" id="A0A834HJQ4"/>
<accession>A0A834HJQ4</accession>
<feature type="region of interest" description="Disordered" evidence="1">
    <location>
        <begin position="36"/>
        <end position="55"/>
    </location>
</feature>